<sequence>MSSPFKFIIKYKHDQKRINLHPKSYKTSFKDEKNEDSIHEKQGYSNKFIHIQKFKDKKDALYKETEKLSNSLIKWKNVFNEDTIQSNNEKNKKKLTIIPTNTSNISHQKEMKNPFIVYDSNKIIKKNINRQFLPYIFSNFKQKILDTKPIFSFIKTPISSSNITKRENTILNWTPSKKRNVPLLEKGLAKMVLNWVIEYQSQNTLRNYSNIETKENIFIVTETKKDRYMNNIYFYGYEKFTENIKILFLLTGRPSSQNEINEGELLSLYEPITRFENIFSQDIIICIHWGYYKNVE</sequence>
<comment type="caution">
    <text evidence="1">The sequence shown here is derived from an EMBL/GenBank/DDBJ whole genome shotgun (WGS) entry which is preliminary data.</text>
</comment>
<evidence type="ECO:0000313" key="1">
    <source>
        <dbReference type="EMBL" id="KAG4306532.1"/>
    </source>
</evidence>
<keyword evidence="2" id="KW-1185">Reference proteome</keyword>
<accession>A0ACB7CGY6</accession>
<name>A0ACB7CGY6_9ASCO</name>
<dbReference type="Proteomes" id="UP000768646">
    <property type="component" value="Unassembled WGS sequence"/>
</dbReference>
<evidence type="ECO:0000313" key="2">
    <source>
        <dbReference type="Proteomes" id="UP000768646"/>
    </source>
</evidence>
<reference evidence="1 2" key="1">
    <citation type="journal article" date="2021" name="Commun. Biol.">
        <title>Genomic insights into the host specific adaptation of the Pneumocystis genus.</title>
        <authorList>
            <person name="Cisse O.H."/>
            <person name="Ma L."/>
            <person name="Dekker J.P."/>
            <person name="Khil P.P."/>
            <person name="Youn J.-H."/>
            <person name="Brenchley J.M."/>
            <person name="Blair R."/>
            <person name="Pahar B."/>
            <person name="Chabe M."/>
            <person name="Van Rompay K.K.A."/>
            <person name="Keesler R."/>
            <person name="Sukura A."/>
            <person name="Hirsch V."/>
            <person name="Kutty G."/>
            <person name="Liu Y."/>
            <person name="Peng L."/>
            <person name="Chen J."/>
            <person name="Song J."/>
            <person name="Weissenbacher-Lang C."/>
            <person name="Xu J."/>
            <person name="Upham N.S."/>
            <person name="Stajich J.E."/>
            <person name="Cuomo C.A."/>
            <person name="Cushion M.T."/>
            <person name="Kovacs J.A."/>
        </authorList>
    </citation>
    <scope>NUCLEOTIDE SEQUENCE [LARGE SCALE GENOMIC DNA]</scope>
    <source>
        <strain evidence="1 2">RABM</strain>
    </source>
</reference>
<dbReference type="EMBL" id="JABTEG010000001">
    <property type="protein sequence ID" value="KAG4306532.1"/>
    <property type="molecule type" value="Genomic_DNA"/>
</dbReference>
<organism evidence="1 2">
    <name type="scientific">Pneumocystis oryctolagi</name>
    <dbReference type="NCBI Taxonomy" id="42067"/>
    <lineage>
        <taxon>Eukaryota</taxon>
        <taxon>Fungi</taxon>
        <taxon>Dikarya</taxon>
        <taxon>Ascomycota</taxon>
        <taxon>Taphrinomycotina</taxon>
        <taxon>Pneumocystomycetes</taxon>
        <taxon>Pneumocystaceae</taxon>
        <taxon>Pneumocystis</taxon>
    </lineage>
</organism>
<gene>
    <name evidence="1" type="ORF">PORY_000520</name>
</gene>
<protein>
    <submittedName>
        <fullName evidence="1">Uncharacterized protein</fullName>
    </submittedName>
</protein>
<proteinExistence type="predicted"/>